<dbReference type="OMA" id="SERHPDY"/>
<dbReference type="EMBL" id="JRES01000645">
    <property type="protein sequence ID" value="KNC29618.1"/>
    <property type="molecule type" value="Genomic_DNA"/>
</dbReference>
<feature type="chain" id="PRO_5005536088" description="CLIP domain-containing serine protease" evidence="12">
    <location>
        <begin position="22"/>
        <end position="943"/>
    </location>
</feature>
<dbReference type="InterPro" id="IPR022700">
    <property type="entry name" value="CLIP"/>
</dbReference>
<dbReference type="InterPro" id="IPR009003">
    <property type="entry name" value="Peptidase_S1_PA"/>
</dbReference>
<comment type="caution">
    <text evidence="15">The sequence shown here is derived from an EMBL/GenBank/DDBJ whole genome shotgun (WGS) entry which is preliminary data.</text>
</comment>
<dbReference type="OrthoDB" id="546450at2759"/>
<keyword evidence="7" id="KW-1015">Disulfide bond</keyword>
<evidence type="ECO:0000256" key="8">
    <source>
        <dbReference type="ARBA" id="ARBA00023180"/>
    </source>
</evidence>
<evidence type="ECO:0000256" key="1">
    <source>
        <dbReference type="ARBA" id="ARBA00022670"/>
    </source>
</evidence>
<dbReference type="PROSITE" id="PS00135">
    <property type="entry name" value="TRYPSIN_SER"/>
    <property type="match status" value="2"/>
</dbReference>
<dbReference type="SMART" id="SM00020">
    <property type="entry name" value="Tryp_SPc"/>
    <property type="match status" value="2"/>
</dbReference>
<name>A0A0L0CB22_LUCCU</name>
<dbReference type="Gene3D" id="3.30.1640.30">
    <property type="match status" value="4"/>
</dbReference>
<dbReference type="GO" id="GO:0004252">
    <property type="term" value="F:serine-type endopeptidase activity"/>
    <property type="evidence" value="ECO:0007669"/>
    <property type="project" value="InterPro"/>
</dbReference>
<gene>
    <name evidence="15" type="ORF">FF38_00646</name>
</gene>
<dbReference type="SUPFAM" id="SSF50494">
    <property type="entry name" value="Trypsin-like serine proteases"/>
    <property type="match status" value="3"/>
</dbReference>
<dbReference type="PROSITE" id="PS00134">
    <property type="entry name" value="TRYPSIN_HIS"/>
    <property type="match status" value="1"/>
</dbReference>
<evidence type="ECO:0000256" key="2">
    <source>
        <dbReference type="ARBA" id="ARBA00022729"/>
    </source>
</evidence>
<dbReference type="FunFam" id="2.40.10.10:FF:000028">
    <property type="entry name" value="Serine protease easter"/>
    <property type="match status" value="2"/>
</dbReference>
<keyword evidence="2 12" id="KW-0732">Signal</keyword>
<dbReference type="PRINTS" id="PR00722">
    <property type="entry name" value="CHYMOTRYPSIN"/>
</dbReference>
<evidence type="ECO:0000256" key="11">
    <source>
        <dbReference type="SAM" id="MobiDB-lite"/>
    </source>
</evidence>
<dbReference type="InterPro" id="IPR043504">
    <property type="entry name" value="Peptidase_S1_PA_chymotrypsin"/>
</dbReference>
<feature type="domain" description="Clip" evidence="14">
    <location>
        <begin position="111"/>
        <end position="164"/>
    </location>
</feature>
<feature type="signal peptide" evidence="12">
    <location>
        <begin position="1"/>
        <end position="21"/>
    </location>
</feature>
<keyword evidence="8" id="KW-0325">Glycoprotein</keyword>
<feature type="domain" description="Peptidase S1" evidence="13">
    <location>
        <begin position="566"/>
        <end position="940"/>
    </location>
</feature>
<evidence type="ECO:0000256" key="5">
    <source>
        <dbReference type="ARBA" id="ARBA00022837"/>
    </source>
</evidence>
<accession>A0A0L0CB22</accession>
<comment type="similarity">
    <text evidence="9">Belongs to the peptidase S1 family. CLIP subfamily.</text>
</comment>
<dbReference type="Pfam" id="PF00089">
    <property type="entry name" value="Trypsin"/>
    <property type="match status" value="2"/>
</dbReference>
<dbReference type="PROSITE" id="PS51888">
    <property type="entry name" value="CLIP"/>
    <property type="match status" value="4"/>
</dbReference>
<dbReference type="PANTHER" id="PTHR24252:SF7">
    <property type="entry name" value="HYALIN"/>
    <property type="match status" value="1"/>
</dbReference>
<dbReference type="CDD" id="cd00190">
    <property type="entry name" value="Tryp_SPc"/>
    <property type="match status" value="1"/>
</dbReference>
<feature type="domain" description="Clip" evidence="14">
    <location>
        <begin position="327"/>
        <end position="383"/>
    </location>
</feature>
<keyword evidence="3 10" id="KW-0378">Hydrolase</keyword>
<proteinExistence type="inferred from homology"/>
<dbReference type="SMART" id="SM00680">
    <property type="entry name" value="CLIP"/>
    <property type="match status" value="4"/>
</dbReference>
<evidence type="ECO:0000256" key="12">
    <source>
        <dbReference type="SAM" id="SignalP"/>
    </source>
</evidence>
<feature type="domain" description="Clip" evidence="14">
    <location>
        <begin position="470"/>
        <end position="523"/>
    </location>
</feature>
<feature type="region of interest" description="Disordered" evidence="11">
    <location>
        <begin position="392"/>
        <end position="469"/>
    </location>
</feature>
<dbReference type="InterPro" id="IPR001254">
    <property type="entry name" value="Trypsin_dom"/>
</dbReference>
<evidence type="ECO:0000259" key="14">
    <source>
        <dbReference type="PROSITE" id="PS51888"/>
    </source>
</evidence>
<dbReference type="FunFam" id="2.40.10.10:FF:000134">
    <property type="entry name" value="Uncharacterized protein, isoform B"/>
    <property type="match status" value="2"/>
</dbReference>
<feature type="compositionally biased region" description="Low complexity" evidence="11">
    <location>
        <begin position="447"/>
        <end position="459"/>
    </location>
</feature>
<evidence type="ECO:0000256" key="3">
    <source>
        <dbReference type="ARBA" id="ARBA00022801"/>
    </source>
</evidence>
<dbReference type="AlphaFoldDB" id="A0A0L0CB22"/>
<dbReference type="InterPro" id="IPR018114">
    <property type="entry name" value="TRYPSIN_HIS"/>
</dbReference>
<feature type="domain" description="Peptidase S1" evidence="13">
    <location>
        <begin position="207"/>
        <end position="557"/>
    </location>
</feature>
<keyword evidence="1 10" id="KW-0645">Protease</keyword>
<evidence type="ECO:0008006" key="17">
    <source>
        <dbReference type="Google" id="ProtNLM"/>
    </source>
</evidence>
<dbReference type="InterPro" id="IPR033116">
    <property type="entry name" value="TRYPSIN_SER"/>
</dbReference>
<dbReference type="PROSITE" id="PS50240">
    <property type="entry name" value="TRYPSIN_DOM"/>
    <property type="match status" value="2"/>
</dbReference>
<organism evidence="15 16">
    <name type="scientific">Lucilia cuprina</name>
    <name type="common">Green bottle fly</name>
    <name type="synonym">Australian sheep blowfly</name>
    <dbReference type="NCBI Taxonomy" id="7375"/>
    <lineage>
        <taxon>Eukaryota</taxon>
        <taxon>Metazoa</taxon>
        <taxon>Ecdysozoa</taxon>
        <taxon>Arthropoda</taxon>
        <taxon>Hexapoda</taxon>
        <taxon>Insecta</taxon>
        <taxon>Pterygota</taxon>
        <taxon>Neoptera</taxon>
        <taxon>Endopterygota</taxon>
        <taxon>Diptera</taxon>
        <taxon>Brachycera</taxon>
        <taxon>Muscomorpha</taxon>
        <taxon>Oestroidea</taxon>
        <taxon>Calliphoridae</taxon>
        <taxon>Luciliinae</taxon>
        <taxon>Lucilia</taxon>
    </lineage>
</organism>
<dbReference type="GO" id="GO:0006508">
    <property type="term" value="P:proteolysis"/>
    <property type="evidence" value="ECO:0007669"/>
    <property type="project" value="UniProtKB-KW"/>
</dbReference>
<dbReference type="Gene3D" id="2.40.10.10">
    <property type="entry name" value="Trypsin-like serine proteases"/>
    <property type="match status" value="4"/>
</dbReference>
<evidence type="ECO:0000256" key="9">
    <source>
        <dbReference type="ARBA" id="ARBA00024195"/>
    </source>
</evidence>
<evidence type="ECO:0000256" key="6">
    <source>
        <dbReference type="ARBA" id="ARBA00023145"/>
    </source>
</evidence>
<evidence type="ECO:0000256" key="4">
    <source>
        <dbReference type="ARBA" id="ARBA00022825"/>
    </source>
</evidence>
<evidence type="ECO:0000259" key="13">
    <source>
        <dbReference type="PROSITE" id="PS50240"/>
    </source>
</evidence>
<dbReference type="STRING" id="7375.A0A0L0CB22"/>
<keyword evidence="6" id="KW-0865">Zymogen</keyword>
<feature type="compositionally biased region" description="Polar residues" evidence="11">
    <location>
        <begin position="460"/>
        <end position="469"/>
    </location>
</feature>
<dbReference type="PANTHER" id="PTHR24252">
    <property type="entry name" value="ACROSIN-RELATED"/>
    <property type="match status" value="1"/>
</dbReference>
<reference evidence="15 16" key="1">
    <citation type="journal article" date="2015" name="Nat. Commun.">
        <title>Lucilia cuprina genome unlocks parasitic fly biology to underpin future interventions.</title>
        <authorList>
            <person name="Anstead C.A."/>
            <person name="Korhonen P.K."/>
            <person name="Young N.D."/>
            <person name="Hall R.S."/>
            <person name="Jex A.R."/>
            <person name="Murali S.C."/>
            <person name="Hughes D.S."/>
            <person name="Lee S.F."/>
            <person name="Perry T."/>
            <person name="Stroehlein A.J."/>
            <person name="Ansell B.R."/>
            <person name="Breugelmans B."/>
            <person name="Hofmann A."/>
            <person name="Qu J."/>
            <person name="Dugan S."/>
            <person name="Lee S.L."/>
            <person name="Chao H."/>
            <person name="Dinh H."/>
            <person name="Han Y."/>
            <person name="Doddapaneni H.V."/>
            <person name="Worley K.C."/>
            <person name="Muzny D.M."/>
            <person name="Ioannidis P."/>
            <person name="Waterhouse R.M."/>
            <person name="Zdobnov E.M."/>
            <person name="James P.J."/>
            <person name="Bagnall N.H."/>
            <person name="Kotze A.C."/>
            <person name="Gibbs R.A."/>
            <person name="Richards S."/>
            <person name="Batterham P."/>
            <person name="Gasser R.B."/>
        </authorList>
    </citation>
    <scope>NUCLEOTIDE SEQUENCE [LARGE SCALE GENOMIC DNA]</scope>
    <source>
        <strain evidence="15 16">LS</strain>
        <tissue evidence="15">Full body</tissue>
    </source>
</reference>
<feature type="compositionally biased region" description="Low complexity" evidence="11">
    <location>
        <begin position="392"/>
        <end position="404"/>
    </location>
</feature>
<protein>
    <recommendedName>
        <fullName evidence="17">CLIP domain-containing serine protease</fullName>
    </recommendedName>
</protein>
<feature type="compositionally biased region" description="Low complexity" evidence="11">
    <location>
        <begin position="418"/>
        <end position="439"/>
    </location>
</feature>
<evidence type="ECO:0000256" key="10">
    <source>
        <dbReference type="RuleBase" id="RU363034"/>
    </source>
</evidence>
<dbReference type="InterPro" id="IPR001314">
    <property type="entry name" value="Peptidase_S1A"/>
</dbReference>
<evidence type="ECO:0000256" key="7">
    <source>
        <dbReference type="ARBA" id="ARBA00023157"/>
    </source>
</evidence>
<keyword evidence="4 10" id="KW-0720">Serine protease</keyword>
<sequence>MKLYTSLTIIVVACITTPVLSQRWQRQQQQQQQQAQYCITPENYNGFCVNLSFCPQIASVIQNGNQTQVKQYLIQSQKACNTESVNNDPVVCCSKPLNVPQTTIRPKRQTTCRGPDLKMGTCIPIRDCKPLREELLTKQQDPTFFRFLKASNFICGGKATAVCCPSNDSQPQTFINVPSIKNSNEIPRRLPTIEEGCGFSNNTFKKKLGGEESRKGAWPWIALIGYDNELSTSPFKCGGILITARHVVTAAHCLRRDLSFVRLGELDLTTDTEGHHVDIRVVRSERHPDYSPTNGHSDIAILYLERNVEFSAQNLKFFFTFSLSAQYCVTPENYYGSCVTLSFCPQIANVFQSGNQRQAQQYVILSQRACGTRSVNGDPVVCCTRPLNVPQTTARPQRQTQNPFQPQPPQTTPSVFFPNTEPQTNPQNPFLNPATRAPVPVAPPTSAPTRSPQTQRPTTNGNLIDNRASTCRGPDAKVGICMPIRECQPLVEELLMKQQDATFARFLQVSNSICGGAATAVCCPSSNSQQQTSTNAPLIKNSNEIPRRLPTVEEGCGFSNNSYKKIVGGEVSKKGAWPWIALIGYDDELSASPFKCGGTLITARHVVTAAHCLRRDLSFVRLGEHDLTTDTEARHVDIRVVRSERHPDYTPRNGHSDIAILYLERNVEFSVLISPICMPITPELRKKTYVRYTPFIAGWGKTMEGGTSSNVLEELQVTIYENELCRDRYKQKNRLFPEKEFDNAVICAGLFSGRNDTCQGDSGGPLMIPEINDYTVRFYLIGVSSYGFGCGLPEIPEFISPICMPITPELRQKSYVRYTPFVIGWGKTMEGGTSSNVLQELQIPIYDNQVCRDRYKQQNRLFTENQFDRAVLCAGVLSGGKDTCQGDSGGPLMIPENYGNNVRFYLIGVVSYGIGCARPEIPGVYSSTQFFIDWIAQKVADTP</sequence>
<keyword evidence="5" id="KW-0106">Calcium</keyword>
<dbReference type="Pfam" id="PF12032">
    <property type="entry name" value="CLIP"/>
    <property type="match status" value="4"/>
</dbReference>
<dbReference type="InterPro" id="IPR038565">
    <property type="entry name" value="CLIP_sf"/>
</dbReference>
<keyword evidence="16" id="KW-1185">Reference proteome</keyword>
<dbReference type="Proteomes" id="UP000037069">
    <property type="component" value="Unassembled WGS sequence"/>
</dbReference>
<feature type="domain" description="Clip" evidence="14">
    <location>
        <begin position="37"/>
        <end position="93"/>
    </location>
</feature>
<evidence type="ECO:0000313" key="16">
    <source>
        <dbReference type="Proteomes" id="UP000037069"/>
    </source>
</evidence>
<evidence type="ECO:0000313" key="15">
    <source>
        <dbReference type="EMBL" id="KNC29618.1"/>
    </source>
</evidence>